<feature type="compositionally biased region" description="Acidic residues" evidence="1">
    <location>
        <begin position="31"/>
        <end position="43"/>
    </location>
</feature>
<feature type="compositionally biased region" description="Basic and acidic residues" evidence="1">
    <location>
        <begin position="1"/>
        <end position="22"/>
    </location>
</feature>
<feature type="region of interest" description="Disordered" evidence="1">
    <location>
        <begin position="1"/>
        <end position="43"/>
    </location>
</feature>
<protein>
    <submittedName>
        <fullName evidence="2">Uncharacterized protein</fullName>
    </submittedName>
</protein>
<accession>A0A2P2QSL8</accession>
<evidence type="ECO:0000313" key="2">
    <source>
        <dbReference type="EMBL" id="MBX69854.1"/>
    </source>
</evidence>
<reference evidence="2" key="1">
    <citation type="submission" date="2018-02" db="EMBL/GenBank/DDBJ databases">
        <title>Rhizophora mucronata_Transcriptome.</title>
        <authorList>
            <person name="Meera S.P."/>
            <person name="Sreeshan A."/>
            <person name="Augustine A."/>
        </authorList>
    </citation>
    <scope>NUCLEOTIDE SEQUENCE</scope>
    <source>
        <tissue evidence="2">Leaf</tissue>
    </source>
</reference>
<dbReference type="AlphaFoldDB" id="A0A2P2QSL8"/>
<evidence type="ECO:0000256" key="1">
    <source>
        <dbReference type="SAM" id="MobiDB-lite"/>
    </source>
</evidence>
<dbReference type="EMBL" id="GGEC01089370">
    <property type="protein sequence ID" value="MBX69854.1"/>
    <property type="molecule type" value="Transcribed_RNA"/>
</dbReference>
<proteinExistence type="predicted"/>
<name>A0A2P2QSL8_RHIMU</name>
<organism evidence="2">
    <name type="scientific">Rhizophora mucronata</name>
    <name type="common">Asiatic mangrove</name>
    <dbReference type="NCBI Taxonomy" id="61149"/>
    <lineage>
        <taxon>Eukaryota</taxon>
        <taxon>Viridiplantae</taxon>
        <taxon>Streptophyta</taxon>
        <taxon>Embryophyta</taxon>
        <taxon>Tracheophyta</taxon>
        <taxon>Spermatophyta</taxon>
        <taxon>Magnoliopsida</taxon>
        <taxon>eudicotyledons</taxon>
        <taxon>Gunneridae</taxon>
        <taxon>Pentapetalae</taxon>
        <taxon>rosids</taxon>
        <taxon>fabids</taxon>
        <taxon>Malpighiales</taxon>
        <taxon>Rhizophoraceae</taxon>
        <taxon>Rhizophora</taxon>
    </lineage>
</organism>
<sequence length="43" mass="5123">MKLREVQRENKRGGFPESERKQGKQFQEATENLETETEAEVKR</sequence>